<dbReference type="Gene3D" id="2.30.30.40">
    <property type="entry name" value="SH3 Domains"/>
    <property type="match status" value="1"/>
</dbReference>
<dbReference type="EMBL" id="BAAFGK010000005">
    <property type="protein sequence ID" value="GAB0058746.1"/>
    <property type="molecule type" value="Genomic_DNA"/>
</dbReference>
<reference evidence="4 5" key="1">
    <citation type="submission" date="2024-09" db="EMBL/GenBank/DDBJ databases">
        <title>Draft genome sequence of Candidatus Magnetaquicoccaceae bacterium FCR-1.</title>
        <authorList>
            <person name="Shimoshige H."/>
            <person name="Shimamura S."/>
            <person name="Taoka A."/>
            <person name="Kobayashi H."/>
            <person name="Maekawa T."/>
        </authorList>
    </citation>
    <scope>NUCLEOTIDE SEQUENCE [LARGE SCALE GENOMIC DNA]</scope>
    <source>
        <strain evidence="4 5">FCR-1</strain>
    </source>
</reference>
<feature type="compositionally biased region" description="Pro residues" evidence="2">
    <location>
        <begin position="220"/>
        <end position="331"/>
    </location>
</feature>
<dbReference type="InterPro" id="IPR003646">
    <property type="entry name" value="SH3-like_bac-type"/>
</dbReference>
<gene>
    <name evidence="4" type="ORF">SIID45300_03102</name>
</gene>
<evidence type="ECO:0000259" key="3">
    <source>
        <dbReference type="Pfam" id="PF08239"/>
    </source>
</evidence>
<proteinExistence type="predicted"/>
<comment type="caution">
    <text evidence="4">The sequence shown here is derived from an EMBL/GenBank/DDBJ whole genome shotgun (WGS) entry which is preliminary data.</text>
</comment>
<sequence length="464" mass="49550">MSAASTEPVELTDAQLQAVDALRRHTTYLWKSFAALTGEKKSFTCPIRQATYQKVRKNLNTLCEAGFFEFNLIHEASGGSGSVIQLEISHISDGFKARIQALPPDAPVAETDLPKLQPTRPVKVVRKSSSTRPLTEMTAPRPDSVSLFSRFNPVSSNGRVARLAGRVGGMRLGVIVVGALLVLAGFQRLFHTSTPTTGDTLLAHLEPRTPTEPLKVQFAPPKPAPEPPKPAPEPPKPAPEPPKPAPEPPKPAPEPPKPAPEPPKPAPEPPKPAPEPPKPAPEPPKPAPEPPKPAPEPPKPAPEPPKPAPEPPKPAPEPPKPAPEPPKPAPVEPVATEPVAVTPVSAPAASPPRQLVTPALFARQAIRFPLEHDESPVKPVAAVKPARVVVDVPVLNLHPLPALQGEPIKAVPQGSELQVLWNENGWLRVTDTTEAIGWVLAYGTRDINNRQRLSILDTLSNGSD</sequence>
<evidence type="ECO:0000313" key="4">
    <source>
        <dbReference type="EMBL" id="GAB0058746.1"/>
    </source>
</evidence>
<evidence type="ECO:0000256" key="1">
    <source>
        <dbReference type="ARBA" id="ARBA00022581"/>
    </source>
</evidence>
<evidence type="ECO:0000313" key="5">
    <source>
        <dbReference type="Proteomes" id="UP001628193"/>
    </source>
</evidence>
<dbReference type="PANTHER" id="PTHR13037">
    <property type="entry name" value="FORMIN"/>
    <property type="match status" value="1"/>
</dbReference>
<accession>A0ABQ0CCY2</accession>
<organism evidence="4 5">
    <name type="scientific">Candidatus Magnetaquiglobus chichijimensis</name>
    <dbReference type="NCBI Taxonomy" id="3141448"/>
    <lineage>
        <taxon>Bacteria</taxon>
        <taxon>Pseudomonadati</taxon>
        <taxon>Pseudomonadota</taxon>
        <taxon>Magnetococcia</taxon>
        <taxon>Magnetococcales</taxon>
        <taxon>Candidatus Magnetaquicoccaceae</taxon>
        <taxon>Candidatus Magnetaquiglobus</taxon>
    </lineage>
</organism>
<name>A0ABQ0CCY2_9PROT</name>
<feature type="region of interest" description="Disordered" evidence="2">
    <location>
        <begin position="120"/>
        <end position="141"/>
    </location>
</feature>
<evidence type="ECO:0000256" key="2">
    <source>
        <dbReference type="SAM" id="MobiDB-lite"/>
    </source>
</evidence>
<dbReference type="RefSeq" id="WP_420906470.1">
    <property type="nucleotide sequence ID" value="NZ_BAAFGK010000005.1"/>
</dbReference>
<protein>
    <recommendedName>
        <fullName evidence="3">SH3b domain-containing protein</fullName>
    </recommendedName>
</protein>
<dbReference type="PANTHER" id="PTHR13037:SF24">
    <property type="entry name" value="POLYCOMB PROTEIN PCL-RELATED"/>
    <property type="match status" value="1"/>
</dbReference>
<dbReference type="Pfam" id="PF08239">
    <property type="entry name" value="SH3_3"/>
    <property type="match status" value="1"/>
</dbReference>
<feature type="domain" description="SH3b" evidence="3">
    <location>
        <begin position="395"/>
        <end position="441"/>
    </location>
</feature>
<dbReference type="PRINTS" id="PR01217">
    <property type="entry name" value="PRICHEXTENSN"/>
</dbReference>
<feature type="region of interest" description="Disordered" evidence="2">
    <location>
        <begin position="213"/>
        <end position="333"/>
    </location>
</feature>
<keyword evidence="1" id="KW-0945">Host-virus interaction</keyword>
<keyword evidence="5" id="KW-1185">Reference proteome</keyword>
<dbReference type="Proteomes" id="UP001628193">
    <property type="component" value="Unassembled WGS sequence"/>
</dbReference>